<evidence type="ECO:0000313" key="4">
    <source>
        <dbReference type="Proteomes" id="UP000015462"/>
    </source>
</evidence>
<dbReference type="RefSeq" id="WP_016390119.1">
    <property type="nucleotide sequence ID" value="NZ_KE646806.1"/>
</dbReference>
<dbReference type="Proteomes" id="UP000015462">
    <property type="component" value="Unassembled WGS sequence"/>
</dbReference>
<proteinExistence type="inferred from homology"/>
<dbReference type="PANTHER" id="PTHR22754">
    <property type="entry name" value="DISCO-INTERACTING PROTEIN 2 DIP2 -RELATED"/>
    <property type="match status" value="1"/>
</dbReference>
<protein>
    <submittedName>
        <fullName evidence="3">AMP-dependent synthetase and ligase</fullName>
    </submittedName>
</protein>
<dbReference type="SUPFAM" id="SSF56801">
    <property type="entry name" value="Acetyl-CoA synthetase-like"/>
    <property type="match status" value="1"/>
</dbReference>
<reference evidence="3 4" key="1">
    <citation type="journal article" date="2013" name="Genome Announc.">
        <title>Genome Sequence of the Pyrene- and Fluoranthene-Degrading Bacterium Cycloclasticus sp. Strain PY97M.</title>
        <authorList>
            <person name="Cui Z."/>
            <person name="Xu G."/>
            <person name="Li Q."/>
            <person name="Gao W."/>
            <person name="Zheng L."/>
        </authorList>
    </citation>
    <scope>NUCLEOTIDE SEQUENCE [LARGE SCALE GENOMIC DNA]</scope>
    <source>
        <strain evidence="3 4">PY97M</strain>
    </source>
</reference>
<dbReference type="Pfam" id="PF00550">
    <property type="entry name" value="PP-binding"/>
    <property type="match status" value="1"/>
</dbReference>
<comment type="caution">
    <text evidence="3">The sequence shown here is derived from an EMBL/GenBank/DDBJ whole genome shotgun (WGS) entry which is preliminary data.</text>
</comment>
<dbReference type="GO" id="GO:0005886">
    <property type="term" value="C:plasma membrane"/>
    <property type="evidence" value="ECO:0007669"/>
    <property type="project" value="TreeGrafter"/>
</dbReference>
<dbReference type="InterPro" id="IPR042099">
    <property type="entry name" value="ANL_N_sf"/>
</dbReference>
<dbReference type="Gene3D" id="3.30.300.30">
    <property type="match status" value="1"/>
</dbReference>
<accession>A0AB33Z3M8</accession>
<dbReference type="PANTHER" id="PTHR22754:SF32">
    <property type="entry name" value="DISCO-INTERACTING PROTEIN 2"/>
    <property type="match status" value="1"/>
</dbReference>
<dbReference type="Gene3D" id="1.10.1200.10">
    <property type="entry name" value="ACP-like"/>
    <property type="match status" value="1"/>
</dbReference>
<comment type="similarity">
    <text evidence="1">Belongs to the ATP-dependent AMP-binding enzyme family.</text>
</comment>
<evidence type="ECO:0000256" key="1">
    <source>
        <dbReference type="ARBA" id="ARBA00006432"/>
    </source>
</evidence>
<dbReference type="InterPro" id="IPR020845">
    <property type="entry name" value="AMP-binding_CS"/>
</dbReference>
<organism evidence="3 4">
    <name type="scientific">Cycloclasticus pugetii</name>
    <dbReference type="NCBI Taxonomy" id="34068"/>
    <lineage>
        <taxon>Bacteria</taxon>
        <taxon>Pseudomonadati</taxon>
        <taxon>Pseudomonadota</taxon>
        <taxon>Gammaproteobacteria</taxon>
        <taxon>Thiotrichales</taxon>
        <taxon>Piscirickettsiaceae</taxon>
        <taxon>Cycloclasticus</taxon>
    </lineage>
</organism>
<gene>
    <name evidence="3" type="ORF">L196_04671</name>
</gene>
<dbReference type="GO" id="GO:0070566">
    <property type="term" value="F:adenylyltransferase activity"/>
    <property type="evidence" value="ECO:0007669"/>
    <property type="project" value="TreeGrafter"/>
</dbReference>
<keyword evidence="3" id="KW-0436">Ligase</keyword>
<dbReference type="Gene3D" id="3.40.50.12780">
    <property type="entry name" value="N-terminal domain of ligase-like"/>
    <property type="match status" value="1"/>
</dbReference>
<dbReference type="PROSITE" id="PS00455">
    <property type="entry name" value="AMP_BINDING"/>
    <property type="match status" value="1"/>
</dbReference>
<dbReference type="PROSITE" id="PS50075">
    <property type="entry name" value="CARRIER"/>
    <property type="match status" value="1"/>
</dbReference>
<keyword evidence="4" id="KW-1185">Reference proteome</keyword>
<feature type="domain" description="Carrier" evidence="2">
    <location>
        <begin position="576"/>
        <end position="651"/>
    </location>
</feature>
<dbReference type="InterPro" id="IPR036736">
    <property type="entry name" value="ACP-like_sf"/>
</dbReference>
<dbReference type="EMBL" id="ASHL01000002">
    <property type="protein sequence ID" value="EPD13801.1"/>
    <property type="molecule type" value="Genomic_DNA"/>
</dbReference>
<dbReference type="Pfam" id="PF00501">
    <property type="entry name" value="AMP-binding"/>
    <property type="match status" value="1"/>
</dbReference>
<dbReference type="InterPro" id="IPR000873">
    <property type="entry name" value="AMP-dep_synth/lig_dom"/>
</dbReference>
<evidence type="ECO:0000259" key="2">
    <source>
        <dbReference type="PROSITE" id="PS50075"/>
    </source>
</evidence>
<sequence>MNQFPKTLVEALDNNQDASKTITYISSKDNERQVSYPALKKRALGLLHHIQQKGASEGNELIIHLAENEQFIDAFWACQYGGIVAVPLAIGTSDGHREKVFNVFEKLKTPYIATTRKALQRLKVFAEEHGKESIYKVIEQKALMLDKIETFDTLGALADINPEQTAFIQFSSGSTGDPKGVVLTHKNLVTNLYGIIECSAFDYRDSFFSWMPLTHDLGIIGFHLTPLFVNINQYIMPTDLFVRRPALWLEKASEKKATILSSPNFGYKHVLKRFKPENQVNLDLSHVRLLFNGAEPISADLCREFSAVMKPFGLAETAMFTVYGLAEACLVVSFPELAQPLSTLHVLRSSLVEGQPAQVVSEASDQSIELVRLGTPIIGTQMIIADSSGQAVADNVIGRVLIKGENVTKGYYHAPELNEKLINDEGWLDTGDQGLLNEGQLVITGRTKDLIIVNGQNYYAPDLESVCEHVDGIELGKVVVCGIRNVEDALDELVVFVLYRGELENFYQTTIEVRRQLNEKSGLDVAHVLPIKKVPKTTSGKVQRFALAEQFEAGAFNEIIAALTELSETQSTEFIAAGSSIERILLDICHSVVADQKISLKDNIFEMGTSSLKLAQIHEKIDEEYPEVVELTDFFDYPTIEQLAGFIAHKTTP</sequence>
<evidence type="ECO:0000313" key="3">
    <source>
        <dbReference type="EMBL" id="EPD13801.1"/>
    </source>
</evidence>
<dbReference type="AlphaFoldDB" id="A0AB33Z3M8"/>
<name>A0AB33Z3M8_9GAMM</name>
<dbReference type="InterPro" id="IPR009081">
    <property type="entry name" value="PP-bd_ACP"/>
</dbReference>
<dbReference type="InterPro" id="IPR045851">
    <property type="entry name" value="AMP-bd_C_sf"/>
</dbReference>
<dbReference type="GO" id="GO:0016874">
    <property type="term" value="F:ligase activity"/>
    <property type="evidence" value="ECO:0007669"/>
    <property type="project" value="UniProtKB-KW"/>
</dbReference>
<dbReference type="GO" id="GO:0006633">
    <property type="term" value="P:fatty acid biosynthetic process"/>
    <property type="evidence" value="ECO:0007669"/>
    <property type="project" value="TreeGrafter"/>
</dbReference>
<dbReference type="SUPFAM" id="SSF47336">
    <property type="entry name" value="ACP-like"/>
    <property type="match status" value="1"/>
</dbReference>